<evidence type="ECO:0000256" key="10">
    <source>
        <dbReference type="ARBA" id="ARBA00048126"/>
    </source>
</evidence>
<dbReference type="STRING" id="225004.SAMN02745152_00788"/>
<evidence type="ECO:0000256" key="4">
    <source>
        <dbReference type="ARBA" id="ARBA00013001"/>
    </source>
</evidence>
<dbReference type="CDD" id="cd04901">
    <property type="entry name" value="ACT_3PGDH"/>
    <property type="match status" value="1"/>
</dbReference>
<dbReference type="PANTHER" id="PTHR42938:SF47">
    <property type="entry name" value="HYDROXYPYRUVATE REDUCTASE"/>
    <property type="match status" value="1"/>
</dbReference>
<dbReference type="InterPro" id="IPR006140">
    <property type="entry name" value="D-isomer_DH_NAD-bd"/>
</dbReference>
<dbReference type="InterPro" id="IPR029752">
    <property type="entry name" value="D-isomer_DH_CS1"/>
</dbReference>
<dbReference type="InterPro" id="IPR029753">
    <property type="entry name" value="D-isomer_DH_CS"/>
</dbReference>
<feature type="domain" description="ACT" evidence="13">
    <location>
        <begin position="323"/>
        <end position="393"/>
    </location>
</feature>
<comment type="catalytic activity">
    <reaction evidence="11">
        <text>(2R)-3-phosphoglycerate + NAD(+) = 3-phosphooxypyruvate + NADH + H(+)</text>
        <dbReference type="Rhea" id="RHEA:12641"/>
        <dbReference type="ChEBI" id="CHEBI:15378"/>
        <dbReference type="ChEBI" id="CHEBI:18110"/>
        <dbReference type="ChEBI" id="CHEBI:57540"/>
        <dbReference type="ChEBI" id="CHEBI:57945"/>
        <dbReference type="ChEBI" id="CHEBI:58272"/>
        <dbReference type="EC" id="1.1.1.95"/>
    </reaction>
</comment>
<dbReference type="AlphaFoldDB" id="A0A1T4M755"/>
<dbReference type="RefSeq" id="WP_078930540.1">
    <property type="nucleotide sequence ID" value="NZ_FUXC01000003.1"/>
</dbReference>
<dbReference type="Proteomes" id="UP000190395">
    <property type="component" value="Unassembled WGS sequence"/>
</dbReference>
<accession>A0A1T4M755</accession>
<dbReference type="GO" id="GO:0051287">
    <property type="term" value="F:NAD binding"/>
    <property type="evidence" value="ECO:0007669"/>
    <property type="project" value="InterPro"/>
</dbReference>
<dbReference type="EC" id="1.1.1.399" evidence="4"/>
<organism evidence="14 15">
    <name type="scientific">Treponema berlinense</name>
    <dbReference type="NCBI Taxonomy" id="225004"/>
    <lineage>
        <taxon>Bacteria</taxon>
        <taxon>Pseudomonadati</taxon>
        <taxon>Spirochaetota</taxon>
        <taxon>Spirochaetia</taxon>
        <taxon>Spirochaetales</taxon>
        <taxon>Treponemataceae</taxon>
        <taxon>Treponema</taxon>
    </lineage>
</organism>
<evidence type="ECO:0000256" key="2">
    <source>
        <dbReference type="ARBA" id="ARBA00005216"/>
    </source>
</evidence>
<evidence type="ECO:0000256" key="12">
    <source>
        <dbReference type="RuleBase" id="RU003719"/>
    </source>
</evidence>
<dbReference type="SUPFAM" id="SSF51735">
    <property type="entry name" value="NAD(P)-binding Rossmann-fold domains"/>
    <property type="match status" value="1"/>
</dbReference>
<comment type="similarity">
    <text evidence="3 12">Belongs to the D-isomer specific 2-hydroxyacid dehydrogenase family.</text>
</comment>
<sequence length="393" mass="41566">MFKIQTLNKISVVGLNNFPRDNYEVASELNNPDAILVRSADMHEMTLSENTKAVARAGAGTNNIPCKELAEKGVVVFNTPGANANAVKELVILALLISSRPVVAANKWVNTELTGKGDEIAALAEKGKSKFVGPELRGKTLGVIGLGAIGAQVANTAIALGMNVIGYDPFLSVKAALSLDHNVKVSETLEGIYAKADYITIHVPQTDETKGMINAASIKTMKDGVRIINLARGGLVNNADILAALESGKVAAHVTDFADEALMNNDKVICLPHLGASTPEAEDNCAVMAVKELRDFLETGAITNSVNFPRATIDSQIPANGTRLCIPHKNVPGMIAKFTTILGDAKLNIAGIVDQSRGDIAYAMIDVDGKVGEESLKLLKNCEAVISVRPIYA</sequence>
<evidence type="ECO:0000256" key="7">
    <source>
        <dbReference type="ARBA" id="ARBA00023002"/>
    </source>
</evidence>
<dbReference type="Pfam" id="PF00389">
    <property type="entry name" value="2-Hacid_dh"/>
    <property type="match status" value="1"/>
</dbReference>
<evidence type="ECO:0000259" key="13">
    <source>
        <dbReference type="PROSITE" id="PS51671"/>
    </source>
</evidence>
<evidence type="ECO:0000256" key="1">
    <source>
        <dbReference type="ARBA" id="ARBA00003800"/>
    </source>
</evidence>
<evidence type="ECO:0000256" key="3">
    <source>
        <dbReference type="ARBA" id="ARBA00005854"/>
    </source>
</evidence>
<dbReference type="SUPFAM" id="SSF52283">
    <property type="entry name" value="Formate/glycerate dehydrogenase catalytic domain-like"/>
    <property type="match status" value="1"/>
</dbReference>
<dbReference type="InterPro" id="IPR036291">
    <property type="entry name" value="NAD(P)-bd_dom_sf"/>
</dbReference>
<dbReference type="PROSITE" id="PS00065">
    <property type="entry name" value="D_2_HYDROXYACID_DH_1"/>
    <property type="match status" value="1"/>
</dbReference>
<keyword evidence="8" id="KW-0520">NAD</keyword>
<evidence type="ECO:0000256" key="8">
    <source>
        <dbReference type="ARBA" id="ARBA00023027"/>
    </source>
</evidence>
<comment type="catalytic activity">
    <reaction evidence="10">
        <text>(R)-2-hydroxyglutarate + NAD(+) = 2-oxoglutarate + NADH + H(+)</text>
        <dbReference type="Rhea" id="RHEA:49612"/>
        <dbReference type="ChEBI" id="CHEBI:15378"/>
        <dbReference type="ChEBI" id="CHEBI:15801"/>
        <dbReference type="ChEBI" id="CHEBI:16810"/>
        <dbReference type="ChEBI" id="CHEBI:57540"/>
        <dbReference type="ChEBI" id="CHEBI:57945"/>
        <dbReference type="EC" id="1.1.1.399"/>
    </reaction>
</comment>
<evidence type="ECO:0000256" key="6">
    <source>
        <dbReference type="ARBA" id="ARBA00021582"/>
    </source>
</evidence>
<dbReference type="EC" id="1.1.1.95" evidence="5"/>
<comment type="function">
    <text evidence="1">Catalyzes the reversible oxidation of 3-phospho-D-glycerate to 3-phosphonooxypyruvate, the first step of the phosphorylated L-serine biosynthesis pathway. Also catalyzes the reversible oxidation of 2-hydroxyglutarate to 2-oxoglutarate.</text>
</comment>
<gene>
    <name evidence="14" type="ORF">SAMN02745152_00788</name>
</gene>
<evidence type="ECO:0000313" key="15">
    <source>
        <dbReference type="Proteomes" id="UP000190395"/>
    </source>
</evidence>
<dbReference type="OrthoDB" id="9805416at2"/>
<dbReference type="SUPFAM" id="SSF55021">
    <property type="entry name" value="ACT-like"/>
    <property type="match status" value="1"/>
</dbReference>
<keyword evidence="15" id="KW-1185">Reference proteome</keyword>
<comment type="pathway">
    <text evidence="2">Amino-acid biosynthesis; L-serine biosynthesis; L-serine from 3-phospho-D-glycerate: step 1/3.</text>
</comment>
<keyword evidence="7 12" id="KW-0560">Oxidoreductase</keyword>
<evidence type="ECO:0000256" key="11">
    <source>
        <dbReference type="ARBA" id="ARBA00048731"/>
    </source>
</evidence>
<dbReference type="EMBL" id="FUXC01000003">
    <property type="protein sequence ID" value="SJZ62850.1"/>
    <property type="molecule type" value="Genomic_DNA"/>
</dbReference>
<dbReference type="UniPathway" id="UPA00135">
    <property type="reaction ID" value="UER00196"/>
</dbReference>
<dbReference type="Pfam" id="PF02826">
    <property type="entry name" value="2-Hacid_dh_C"/>
    <property type="match status" value="1"/>
</dbReference>
<name>A0A1T4M755_9SPIR</name>
<dbReference type="InterPro" id="IPR002912">
    <property type="entry name" value="ACT_dom"/>
</dbReference>
<dbReference type="GeneID" id="303367046"/>
<evidence type="ECO:0000256" key="9">
    <source>
        <dbReference type="ARBA" id="ARBA00030455"/>
    </source>
</evidence>
<reference evidence="14 15" key="1">
    <citation type="submission" date="2017-02" db="EMBL/GenBank/DDBJ databases">
        <authorList>
            <person name="Peterson S.W."/>
        </authorList>
    </citation>
    <scope>NUCLEOTIDE SEQUENCE [LARGE SCALE GENOMIC DNA]</scope>
    <source>
        <strain evidence="14 15">ATCC BAA-909</strain>
    </source>
</reference>
<protein>
    <recommendedName>
        <fullName evidence="6">D-3-phosphoglycerate dehydrogenase</fullName>
        <ecNumber evidence="4">1.1.1.399</ecNumber>
        <ecNumber evidence="5">1.1.1.95</ecNumber>
    </recommendedName>
    <alternativeName>
        <fullName evidence="9">2-oxoglutarate reductase</fullName>
    </alternativeName>
</protein>
<proteinExistence type="inferred from homology"/>
<dbReference type="Gene3D" id="3.30.70.260">
    <property type="match status" value="1"/>
</dbReference>
<dbReference type="InterPro" id="IPR006139">
    <property type="entry name" value="D-isomer_2_OHA_DH_cat_dom"/>
</dbReference>
<dbReference type="Gene3D" id="3.40.50.720">
    <property type="entry name" value="NAD(P)-binding Rossmann-like Domain"/>
    <property type="match status" value="2"/>
</dbReference>
<evidence type="ECO:0000313" key="14">
    <source>
        <dbReference type="EMBL" id="SJZ62850.1"/>
    </source>
</evidence>
<dbReference type="CDD" id="cd12174">
    <property type="entry name" value="PGDH_like_3"/>
    <property type="match status" value="1"/>
</dbReference>
<dbReference type="PANTHER" id="PTHR42938">
    <property type="entry name" value="FORMATE DEHYDROGENASE 1"/>
    <property type="match status" value="1"/>
</dbReference>
<dbReference type="InterPro" id="IPR045865">
    <property type="entry name" value="ACT-like_dom_sf"/>
</dbReference>
<dbReference type="PROSITE" id="PS51671">
    <property type="entry name" value="ACT"/>
    <property type="match status" value="1"/>
</dbReference>
<dbReference type="GO" id="GO:0004617">
    <property type="term" value="F:phosphoglycerate dehydrogenase activity"/>
    <property type="evidence" value="ECO:0007669"/>
    <property type="project" value="UniProtKB-EC"/>
</dbReference>
<dbReference type="PROSITE" id="PS00671">
    <property type="entry name" value="D_2_HYDROXYACID_DH_3"/>
    <property type="match status" value="1"/>
</dbReference>
<evidence type="ECO:0000256" key="5">
    <source>
        <dbReference type="ARBA" id="ARBA00013143"/>
    </source>
</evidence>